<keyword evidence="1" id="KW-1133">Transmembrane helix</keyword>
<dbReference type="EMBL" id="UFSM01000001">
    <property type="protein sequence ID" value="SUU88007.1"/>
    <property type="molecule type" value="Genomic_DNA"/>
</dbReference>
<evidence type="ECO:0000256" key="1">
    <source>
        <dbReference type="SAM" id="Phobius"/>
    </source>
</evidence>
<organism evidence="2 3">
    <name type="scientific">Aminobacter aminovorans</name>
    <name type="common">Chelatobacter heintzii</name>
    <dbReference type="NCBI Taxonomy" id="83263"/>
    <lineage>
        <taxon>Bacteria</taxon>
        <taxon>Pseudomonadati</taxon>
        <taxon>Pseudomonadota</taxon>
        <taxon>Alphaproteobacteria</taxon>
        <taxon>Hyphomicrobiales</taxon>
        <taxon>Phyllobacteriaceae</taxon>
        <taxon>Aminobacter</taxon>
    </lineage>
</organism>
<name>A0A380WG87_AMIAI</name>
<dbReference type="Proteomes" id="UP000254701">
    <property type="component" value="Unassembled WGS sequence"/>
</dbReference>
<keyword evidence="1" id="KW-0812">Transmembrane</keyword>
<sequence length="33" mass="3543">MYAVVVEQLLNGFLPTGFVLPGAAIFVHSVEHS</sequence>
<proteinExistence type="predicted"/>
<reference evidence="2 3" key="1">
    <citation type="submission" date="2018-06" db="EMBL/GenBank/DDBJ databases">
        <authorList>
            <consortium name="Pathogen Informatics"/>
            <person name="Doyle S."/>
        </authorList>
    </citation>
    <scope>NUCLEOTIDE SEQUENCE [LARGE SCALE GENOMIC DNA]</scope>
    <source>
        <strain evidence="2 3">NCTC10684</strain>
    </source>
</reference>
<dbReference type="AlphaFoldDB" id="A0A380WG87"/>
<gene>
    <name evidence="2" type="ORF">NCTC10684_01213</name>
</gene>
<protein>
    <submittedName>
        <fullName evidence="2">Uncharacterized protein</fullName>
    </submittedName>
</protein>
<accession>A0A380WG87</accession>
<evidence type="ECO:0000313" key="2">
    <source>
        <dbReference type="EMBL" id="SUU88007.1"/>
    </source>
</evidence>
<feature type="transmembrane region" description="Helical" evidence="1">
    <location>
        <begin position="12"/>
        <end position="30"/>
    </location>
</feature>
<keyword evidence="1" id="KW-0472">Membrane</keyword>
<evidence type="ECO:0000313" key="3">
    <source>
        <dbReference type="Proteomes" id="UP000254701"/>
    </source>
</evidence>